<proteinExistence type="predicted"/>
<geneLocation type="plasmid" evidence="1">
    <name>unnamed</name>
</geneLocation>
<protein>
    <submittedName>
        <fullName evidence="1">Uncharacterized protein</fullName>
    </submittedName>
</protein>
<sequence>MSDEVGQEYFAGLLLSSGSDGADADDGVYYAGIVAGLTSNQIRLHHAIYRCFASNVAEYPESNEAKGKNAVWMSLDDAAGLINIIEGDDPLEVVSESLEALNQRGLVDLGGVSTPKLFADIGIVTAIPSCVTIATDMGIRLFLRAYGIRTSDAKRMFEFDWSQPDSLGEIATSAFVGPYDKGFPPSGSSASKGD</sequence>
<reference evidence="1" key="1">
    <citation type="submission" date="2024-06" db="EMBL/GenBank/DDBJ databases">
        <title>Biodegradation of dimethachlon by Arthrobacter sp. K5: mechanistic insights and ecological implications.</title>
        <authorList>
            <person name="Hu S."/>
            <person name="Lu P."/>
        </authorList>
    </citation>
    <scope>NUCLEOTIDE SEQUENCE</scope>
    <source>
        <strain evidence="1">K5</strain>
        <plasmid evidence="1">unnamed</plasmid>
    </source>
</reference>
<gene>
    <name evidence="1" type="ORF">ABRP34_23420</name>
</gene>
<keyword evidence="1" id="KW-0614">Plasmid</keyword>
<accession>A0AAU8EW20</accession>
<name>A0AAU8EW20_9MICC</name>
<organism evidence="1">
    <name type="scientific">Arthrobacter sp. K5</name>
    <dbReference type="NCBI Taxonomy" id="2839623"/>
    <lineage>
        <taxon>Bacteria</taxon>
        <taxon>Bacillati</taxon>
        <taxon>Actinomycetota</taxon>
        <taxon>Actinomycetes</taxon>
        <taxon>Micrococcales</taxon>
        <taxon>Micrococcaceae</taxon>
        <taxon>Arthrobacter</taxon>
    </lineage>
</organism>
<dbReference type="EMBL" id="CP159280">
    <property type="protein sequence ID" value="XCH13802.1"/>
    <property type="molecule type" value="Genomic_DNA"/>
</dbReference>
<evidence type="ECO:0000313" key="1">
    <source>
        <dbReference type="EMBL" id="XCH13802.1"/>
    </source>
</evidence>
<dbReference type="AlphaFoldDB" id="A0AAU8EW20"/>
<dbReference type="RefSeq" id="WP_353713509.1">
    <property type="nucleotide sequence ID" value="NZ_CP159280.1"/>
</dbReference>